<protein>
    <recommendedName>
        <fullName evidence="3 13">Membrane protein insertase YidC</fullName>
    </recommendedName>
    <alternativeName>
        <fullName evidence="12 13">Foldase YidC</fullName>
    </alternativeName>
    <alternativeName>
        <fullName evidence="11 13">Membrane integrase YidC</fullName>
    </alternativeName>
    <alternativeName>
        <fullName evidence="13">Membrane protein YidC</fullName>
    </alternativeName>
</protein>
<dbReference type="CDD" id="cd19961">
    <property type="entry name" value="EcYidC-like_peri"/>
    <property type="match status" value="1"/>
</dbReference>
<feature type="transmembrane region" description="Helical" evidence="13">
    <location>
        <begin position="354"/>
        <end position="374"/>
    </location>
</feature>
<comment type="subcellular location">
    <subcellularLocation>
        <location evidence="1">Cell inner membrane</location>
        <topology evidence="1">Multi-pass membrane protein</topology>
    </subcellularLocation>
    <subcellularLocation>
        <location evidence="13">Cell membrane</location>
        <topology evidence="13">Multi-pass membrane protein</topology>
    </subcellularLocation>
</comment>
<keyword evidence="9 13" id="KW-0472">Membrane</keyword>
<keyword evidence="5 13" id="KW-1003">Cell membrane</keyword>
<evidence type="ECO:0000256" key="7">
    <source>
        <dbReference type="ARBA" id="ARBA00022927"/>
    </source>
</evidence>
<feature type="transmembrane region" description="Helical" evidence="13">
    <location>
        <begin position="6"/>
        <end position="26"/>
    </location>
</feature>
<keyword evidence="7 13" id="KW-0653">Protein transport</keyword>
<dbReference type="InterPro" id="IPR028055">
    <property type="entry name" value="YidC/Oxa/ALB_C"/>
</dbReference>
<comment type="function">
    <text evidence="13">Required for the insertion and/or proper folding and/or complex formation of integral membrane proteins into the membrane. Involved in integration of membrane proteins that insert both dependently and independently of the Sec translocase complex, as well as at least some lipoproteins. Aids folding of multispanning membrane proteins.</text>
</comment>
<evidence type="ECO:0000256" key="9">
    <source>
        <dbReference type="ARBA" id="ARBA00023136"/>
    </source>
</evidence>
<evidence type="ECO:0000256" key="3">
    <source>
        <dbReference type="ARBA" id="ARBA00015325"/>
    </source>
</evidence>
<dbReference type="Gene3D" id="2.70.98.90">
    <property type="match status" value="1"/>
</dbReference>
<gene>
    <name evidence="13 16" type="primary">yidC</name>
    <name evidence="16" type="ORF">CCAN12_150003</name>
</gene>
<proteinExistence type="inferred from homology"/>
<feature type="transmembrane region" description="Helical" evidence="13">
    <location>
        <begin position="498"/>
        <end position="519"/>
    </location>
</feature>
<dbReference type="GO" id="GO:0005886">
    <property type="term" value="C:plasma membrane"/>
    <property type="evidence" value="ECO:0007669"/>
    <property type="project" value="UniProtKB-SubCell"/>
</dbReference>
<dbReference type="InterPro" id="IPR047196">
    <property type="entry name" value="YidC_ALB_C"/>
</dbReference>
<comment type="subunit">
    <text evidence="13">Interacts with the Sec translocase complex via SecD. Specifically interacts with transmembrane segments of nascent integral membrane proteins during membrane integration.</text>
</comment>
<keyword evidence="8 13" id="KW-1133">Transmembrane helix</keyword>
<keyword evidence="14" id="KW-0175">Coiled coil</keyword>
<dbReference type="NCBIfam" id="TIGR03592">
    <property type="entry name" value="yidC_oxa1_cterm"/>
    <property type="match status" value="1"/>
</dbReference>
<evidence type="ECO:0000256" key="6">
    <source>
        <dbReference type="ARBA" id="ARBA00022692"/>
    </source>
</evidence>
<evidence type="ECO:0000313" key="16">
    <source>
        <dbReference type="EMBL" id="CEN32747.1"/>
    </source>
</evidence>
<dbReference type="GO" id="GO:0051205">
    <property type="term" value="P:protein insertion into membrane"/>
    <property type="evidence" value="ECO:0007669"/>
    <property type="project" value="TreeGrafter"/>
</dbReference>
<reference evidence="16 17" key="1">
    <citation type="submission" date="2015-01" db="EMBL/GenBank/DDBJ databases">
        <authorList>
            <person name="Xiang T."/>
            <person name="Song Y."/>
            <person name="Huang L."/>
            <person name="Wang B."/>
            <person name="Wu P."/>
        </authorList>
    </citation>
    <scope>NUCLEOTIDE SEQUENCE [LARGE SCALE GENOMIC DNA]</scope>
    <source>
        <strain evidence="16 17">Cc12</strain>
    </source>
</reference>
<feature type="transmembrane region" description="Helical" evidence="13">
    <location>
        <begin position="447"/>
        <end position="468"/>
    </location>
</feature>
<dbReference type="Proteomes" id="UP000044026">
    <property type="component" value="Unassembled WGS sequence"/>
</dbReference>
<dbReference type="PANTHER" id="PTHR12428">
    <property type="entry name" value="OXA1"/>
    <property type="match status" value="1"/>
</dbReference>
<evidence type="ECO:0000256" key="4">
    <source>
        <dbReference type="ARBA" id="ARBA00022448"/>
    </source>
</evidence>
<dbReference type="InterPro" id="IPR028053">
    <property type="entry name" value="Membr_insert_YidC_N"/>
</dbReference>
<evidence type="ECO:0000256" key="15">
    <source>
        <dbReference type="SAM" id="MobiDB-lite"/>
    </source>
</evidence>
<dbReference type="NCBIfam" id="TIGR03593">
    <property type="entry name" value="yidC_nterm"/>
    <property type="match status" value="1"/>
</dbReference>
<dbReference type="RefSeq" id="WP_041998414.1">
    <property type="nucleotide sequence ID" value="NZ_CP022382.1"/>
</dbReference>
<evidence type="ECO:0000256" key="13">
    <source>
        <dbReference type="HAMAP-Rule" id="MF_01810"/>
    </source>
</evidence>
<dbReference type="HAMAP" id="MF_01810">
    <property type="entry name" value="YidC_type1"/>
    <property type="match status" value="1"/>
</dbReference>
<feature type="compositionally biased region" description="Polar residues" evidence="15">
    <location>
        <begin position="617"/>
        <end position="628"/>
    </location>
</feature>
<keyword evidence="4 13" id="KW-0813">Transport</keyword>
<feature type="transmembrane region" description="Helical" evidence="13">
    <location>
        <begin position="563"/>
        <end position="582"/>
    </location>
</feature>
<feature type="compositionally biased region" description="Basic and acidic residues" evidence="15">
    <location>
        <begin position="594"/>
        <end position="613"/>
    </location>
</feature>
<sequence>MEEKKLDFKTILGFGLIFVLLIWVMYNNRPTEEELAKQKAEKEQIASEKQQATSALQNERNTLTLPTDSLSRANYAASLGVFAYSANLPIAEQGQTILENEDIKILISNKGGQITEVLLKNYKTYDNQPVYLVKEDNALFSLQFTTSTNHSLQTENMFFEPSLTQEQGKKVLSMKLKSSENQYLEYIYELKDTGFLIDFSVRSQGLANVINTTKPIALDWQMTTRRMDKSVTYENRYTQLTALYQDDKVERMSEGSDDDAQEKEIRWIAFKQHLFSSMLISEKPFASGAFTSKNLVKDEGTEVKFTKNYKASLPIEAVGGELSESLHFYFGPSDYNLLRKYDKELGGKFDLAELIPLGWGIFGWLNKWLFIPLFSFLSNYFSIGVCIILMTVIVRIVLSPIVYKSYVSQAKMKVLRPEINEINEKYKEPMKRQQETMNLYRKAGVNPLSGCIPALLQLPVFLALFNFFPTEFGLRQKNFLWADDLSSYDAILQLPFSIPFYGNHVSLFPILASIAILIYSMMTMSQSMQQQQPGMPNMKFLIYLSPVMMLFFFNNYASGLSLYYFVSNLLTIFIMLAIKYWIIDEDKIHARIQENKKKPKKESNFQRRMREMMEQAEAQQKARQNMKK</sequence>
<dbReference type="PRINTS" id="PR00701">
    <property type="entry name" value="60KDINNERMP"/>
</dbReference>
<dbReference type="InterPro" id="IPR001708">
    <property type="entry name" value="YidC/ALB3/OXA1/COX18"/>
</dbReference>
<evidence type="ECO:0000256" key="10">
    <source>
        <dbReference type="ARBA" id="ARBA00023186"/>
    </source>
</evidence>
<dbReference type="InterPro" id="IPR038221">
    <property type="entry name" value="YidC_periplasmic_sf"/>
</dbReference>
<dbReference type="EMBL" id="CDOE01000007">
    <property type="protein sequence ID" value="CEN32747.1"/>
    <property type="molecule type" value="Genomic_DNA"/>
</dbReference>
<evidence type="ECO:0000256" key="5">
    <source>
        <dbReference type="ARBA" id="ARBA00022475"/>
    </source>
</evidence>
<evidence type="ECO:0000256" key="14">
    <source>
        <dbReference type="SAM" id="Coils"/>
    </source>
</evidence>
<dbReference type="NCBIfam" id="NF002356">
    <property type="entry name" value="PRK01318.2-3"/>
    <property type="match status" value="1"/>
</dbReference>
<evidence type="ECO:0000256" key="11">
    <source>
        <dbReference type="ARBA" id="ARBA00033245"/>
    </source>
</evidence>
<name>A0A0B7H4C6_9FLAO</name>
<evidence type="ECO:0000313" key="17">
    <source>
        <dbReference type="Proteomes" id="UP000044026"/>
    </source>
</evidence>
<organism evidence="16 17">
    <name type="scientific">Capnocytophaga canimorsus</name>
    <dbReference type="NCBI Taxonomy" id="28188"/>
    <lineage>
        <taxon>Bacteria</taxon>
        <taxon>Pseudomonadati</taxon>
        <taxon>Bacteroidota</taxon>
        <taxon>Flavobacteriia</taxon>
        <taxon>Flavobacteriales</taxon>
        <taxon>Flavobacteriaceae</taxon>
        <taxon>Capnocytophaga</taxon>
    </lineage>
</organism>
<dbReference type="Pfam" id="PF14849">
    <property type="entry name" value="YidC_periplas"/>
    <property type="match status" value="1"/>
</dbReference>
<dbReference type="CDD" id="cd20070">
    <property type="entry name" value="5TM_YidC_Alb3"/>
    <property type="match status" value="1"/>
</dbReference>
<accession>A0A0B7H4C6</accession>
<dbReference type="NCBIfam" id="NF002359">
    <property type="entry name" value="PRK01318.2-6"/>
    <property type="match status" value="1"/>
</dbReference>
<feature type="transmembrane region" description="Helical" evidence="13">
    <location>
        <begin position="540"/>
        <end position="557"/>
    </location>
</feature>
<evidence type="ECO:0000256" key="1">
    <source>
        <dbReference type="ARBA" id="ARBA00004429"/>
    </source>
</evidence>
<keyword evidence="6 13" id="KW-0812">Transmembrane</keyword>
<dbReference type="AlphaFoldDB" id="A0A0B7H4C6"/>
<feature type="coiled-coil region" evidence="14">
    <location>
        <begin position="35"/>
        <end position="62"/>
    </location>
</feature>
<evidence type="ECO:0000256" key="8">
    <source>
        <dbReference type="ARBA" id="ARBA00022989"/>
    </source>
</evidence>
<dbReference type="GeneID" id="69579462"/>
<evidence type="ECO:0000256" key="2">
    <source>
        <dbReference type="ARBA" id="ARBA00010527"/>
    </source>
</evidence>
<dbReference type="GO" id="GO:0015031">
    <property type="term" value="P:protein transport"/>
    <property type="evidence" value="ECO:0007669"/>
    <property type="project" value="UniProtKB-KW"/>
</dbReference>
<dbReference type="GO" id="GO:0032977">
    <property type="term" value="F:membrane insertase activity"/>
    <property type="evidence" value="ECO:0007669"/>
    <property type="project" value="InterPro"/>
</dbReference>
<evidence type="ECO:0000256" key="12">
    <source>
        <dbReference type="ARBA" id="ARBA00033342"/>
    </source>
</evidence>
<dbReference type="Pfam" id="PF02096">
    <property type="entry name" value="60KD_IMP"/>
    <property type="match status" value="1"/>
</dbReference>
<dbReference type="InterPro" id="IPR019998">
    <property type="entry name" value="Membr_insert_YidC"/>
</dbReference>
<feature type="transmembrane region" description="Helical" evidence="13">
    <location>
        <begin position="380"/>
        <end position="403"/>
    </location>
</feature>
<comment type="similarity">
    <text evidence="2 13">Belongs to the OXA1/ALB3/YidC family. Type 1 subfamily.</text>
</comment>
<keyword evidence="10 13" id="KW-0143">Chaperone</keyword>
<dbReference type="PANTHER" id="PTHR12428:SF65">
    <property type="entry name" value="CYTOCHROME C OXIDASE ASSEMBLY PROTEIN COX18, MITOCHONDRIAL"/>
    <property type="match status" value="1"/>
</dbReference>
<feature type="region of interest" description="Disordered" evidence="15">
    <location>
        <begin position="594"/>
        <end position="628"/>
    </location>
</feature>